<dbReference type="GO" id="GO:0032259">
    <property type="term" value="P:methylation"/>
    <property type="evidence" value="ECO:0007669"/>
    <property type="project" value="UniProtKB-KW"/>
</dbReference>
<dbReference type="InterPro" id="IPR036390">
    <property type="entry name" value="WH_DNA-bd_sf"/>
</dbReference>
<protein>
    <recommendedName>
        <fullName evidence="5">O-methyltransferase C-terminal domain-containing protein</fullName>
    </recommendedName>
</protein>
<keyword evidence="7" id="KW-1185">Reference proteome</keyword>
<dbReference type="RefSeq" id="XP_064704841.1">
    <property type="nucleotide sequence ID" value="XM_064847729.1"/>
</dbReference>
<name>A0AAV9N8Y7_9EURO</name>
<dbReference type="InterPro" id="IPR016461">
    <property type="entry name" value="COMT-like"/>
</dbReference>
<evidence type="ECO:0000256" key="2">
    <source>
        <dbReference type="ARBA" id="ARBA00022679"/>
    </source>
</evidence>
<accession>A0AAV9N8Y7</accession>
<dbReference type="Proteomes" id="UP001358417">
    <property type="component" value="Unassembled WGS sequence"/>
</dbReference>
<dbReference type="PANTHER" id="PTHR43712:SF5">
    <property type="entry name" value="O-METHYLTRANSFERASE ASQN-RELATED"/>
    <property type="match status" value="1"/>
</dbReference>
<feature type="domain" description="O-methyltransferase C-terminal" evidence="5">
    <location>
        <begin position="257"/>
        <end position="407"/>
    </location>
</feature>
<organism evidence="6 7">
    <name type="scientific">Exophiala bonariae</name>
    <dbReference type="NCBI Taxonomy" id="1690606"/>
    <lineage>
        <taxon>Eukaryota</taxon>
        <taxon>Fungi</taxon>
        <taxon>Dikarya</taxon>
        <taxon>Ascomycota</taxon>
        <taxon>Pezizomycotina</taxon>
        <taxon>Eurotiomycetes</taxon>
        <taxon>Chaetothyriomycetidae</taxon>
        <taxon>Chaetothyriales</taxon>
        <taxon>Herpotrichiellaceae</taxon>
        <taxon>Exophiala</taxon>
    </lineage>
</organism>
<keyword evidence="3" id="KW-0949">S-adenosyl-L-methionine</keyword>
<evidence type="ECO:0000313" key="6">
    <source>
        <dbReference type="EMBL" id="KAK5050031.1"/>
    </source>
</evidence>
<evidence type="ECO:0000256" key="3">
    <source>
        <dbReference type="ARBA" id="ARBA00022691"/>
    </source>
</evidence>
<comment type="caution">
    <text evidence="6">The sequence shown here is derived from an EMBL/GenBank/DDBJ whole genome shotgun (WGS) entry which is preliminary data.</text>
</comment>
<evidence type="ECO:0000256" key="4">
    <source>
        <dbReference type="ARBA" id="ARBA00038277"/>
    </source>
</evidence>
<sequence length="471" mass="51965">MLDNNEEDLERLAELCLSTAKQIKQHLASTGQPQMSFDQNGPPFFPHATSPLDIQLARLDLRAAAKRLYDLVSGPDEVVAYNTYNITHDLNAFHYVNHYSIASAVPLDSSISYSALATALSLDTKQLRQMLRQLIQIHVFHEPTPNEVAHTASSKLLITHSGVAAFNAYISRDVFPMAVKQVEALEHFGHGNQHPHEAGLNFACGTDLPMYAYYESPGQSGVRGRFSQLMTYVSSFPAMDKEHAAHGFAWDALPADSVVVDIAGNVGHCSIQIARTNPSVRIIVQDLPKIVARATDPATSVIPPELRDRFTFQEHDFYAPQPVKHAAVYFLRMIMHDYSDAYCLKILRRIVPSMAPSSRIVIMDQVSPPVGVVPSAIERMMRTQDLQMMLLTNARERDAAEWQELIAGVVVDDDGDGNESVDDQVLSTKTTRKLEIKNIVSPQGSTMSLIEVGFVDDVVPVANGVSDTSAE</sequence>
<dbReference type="InterPro" id="IPR029063">
    <property type="entry name" value="SAM-dependent_MTases_sf"/>
</dbReference>
<dbReference type="PANTHER" id="PTHR43712">
    <property type="entry name" value="PUTATIVE (AFU_ORTHOLOGUE AFUA_4G14580)-RELATED"/>
    <property type="match status" value="1"/>
</dbReference>
<dbReference type="EMBL" id="JAVRRD010000018">
    <property type="protein sequence ID" value="KAK5050031.1"/>
    <property type="molecule type" value="Genomic_DNA"/>
</dbReference>
<dbReference type="Gene3D" id="1.10.10.10">
    <property type="entry name" value="Winged helix-like DNA-binding domain superfamily/Winged helix DNA-binding domain"/>
    <property type="match status" value="1"/>
</dbReference>
<evidence type="ECO:0000313" key="7">
    <source>
        <dbReference type="Proteomes" id="UP001358417"/>
    </source>
</evidence>
<proteinExistence type="inferred from homology"/>
<evidence type="ECO:0000256" key="1">
    <source>
        <dbReference type="ARBA" id="ARBA00022603"/>
    </source>
</evidence>
<dbReference type="SUPFAM" id="SSF46785">
    <property type="entry name" value="Winged helix' DNA-binding domain"/>
    <property type="match status" value="1"/>
</dbReference>
<dbReference type="InterPro" id="IPR036388">
    <property type="entry name" value="WH-like_DNA-bd_sf"/>
</dbReference>
<dbReference type="GO" id="GO:0008171">
    <property type="term" value="F:O-methyltransferase activity"/>
    <property type="evidence" value="ECO:0007669"/>
    <property type="project" value="InterPro"/>
</dbReference>
<keyword evidence="2" id="KW-0808">Transferase</keyword>
<comment type="similarity">
    <text evidence="4">Belongs to the class I-like SAM-binding methyltransferase superfamily. Cation-independent O-methyltransferase family.</text>
</comment>
<reference evidence="6 7" key="1">
    <citation type="submission" date="2023-08" db="EMBL/GenBank/DDBJ databases">
        <title>Black Yeasts Isolated from many extreme environments.</title>
        <authorList>
            <person name="Coleine C."/>
            <person name="Stajich J.E."/>
            <person name="Selbmann L."/>
        </authorList>
    </citation>
    <scope>NUCLEOTIDE SEQUENCE [LARGE SCALE GENOMIC DNA]</scope>
    <source>
        <strain evidence="6 7">CCFEE 5792</strain>
    </source>
</reference>
<dbReference type="InterPro" id="IPR001077">
    <property type="entry name" value="COMT_C"/>
</dbReference>
<dbReference type="PROSITE" id="PS51683">
    <property type="entry name" value="SAM_OMT_II"/>
    <property type="match status" value="1"/>
</dbReference>
<dbReference type="Pfam" id="PF00891">
    <property type="entry name" value="Methyltransf_2"/>
    <property type="match status" value="1"/>
</dbReference>
<dbReference type="SUPFAM" id="SSF53335">
    <property type="entry name" value="S-adenosyl-L-methionine-dependent methyltransferases"/>
    <property type="match status" value="1"/>
</dbReference>
<gene>
    <name evidence="6" type="ORF">LTR84_004151</name>
</gene>
<evidence type="ECO:0000259" key="5">
    <source>
        <dbReference type="Pfam" id="PF00891"/>
    </source>
</evidence>
<dbReference type="GeneID" id="89972330"/>
<dbReference type="AlphaFoldDB" id="A0AAV9N8Y7"/>
<keyword evidence="1" id="KW-0489">Methyltransferase</keyword>
<dbReference type="Gene3D" id="3.40.50.150">
    <property type="entry name" value="Vaccinia Virus protein VP39"/>
    <property type="match status" value="1"/>
</dbReference>